<feature type="compositionally biased region" description="Low complexity" evidence="1">
    <location>
        <begin position="81"/>
        <end position="116"/>
    </location>
</feature>
<dbReference type="RefSeq" id="WP_165878925.1">
    <property type="nucleotide sequence ID" value="NZ_JACIGF010000016.1"/>
</dbReference>
<comment type="caution">
    <text evidence="2">The sequence shown here is derived from an EMBL/GenBank/DDBJ whole genome shotgun (WGS) entry which is preliminary data.</text>
</comment>
<evidence type="ECO:0000313" key="2">
    <source>
        <dbReference type="EMBL" id="TCP30056.1"/>
    </source>
</evidence>
<feature type="region of interest" description="Disordered" evidence="1">
    <location>
        <begin position="80"/>
        <end position="148"/>
    </location>
</feature>
<keyword evidence="3" id="KW-1185">Reference proteome</keyword>
<dbReference type="Proteomes" id="UP000295399">
    <property type="component" value="Unassembled WGS sequence"/>
</dbReference>
<dbReference type="AlphaFoldDB" id="A0A4V2SN76"/>
<evidence type="ECO:0000256" key="1">
    <source>
        <dbReference type="SAM" id="MobiDB-lite"/>
    </source>
</evidence>
<evidence type="ECO:0008006" key="4">
    <source>
        <dbReference type="Google" id="ProtNLM"/>
    </source>
</evidence>
<accession>A0A4V2SN76</accession>
<organism evidence="2 3">
    <name type="scientific">Rhodothalassium salexigens DSM 2132</name>
    <dbReference type="NCBI Taxonomy" id="1188247"/>
    <lineage>
        <taxon>Bacteria</taxon>
        <taxon>Pseudomonadati</taxon>
        <taxon>Pseudomonadota</taxon>
        <taxon>Alphaproteobacteria</taxon>
        <taxon>Rhodothalassiales</taxon>
        <taxon>Rhodothalassiaceae</taxon>
        <taxon>Rhodothalassium</taxon>
    </lineage>
</organism>
<dbReference type="InParanoid" id="A0A4V2SN76"/>
<protein>
    <recommendedName>
        <fullName evidence="4">Phage terminase Nu1 subunit (DNA packaging protein)</fullName>
    </recommendedName>
</protein>
<sequence length="275" mass="28350">TGARHRDGSVFFRGPKLGNTGNKGNTDLVSQAEFARRQGVSRKTVTRWKQLGLLVFSGSSVDVAASRARLGEAGLCYPGEGNKPGQGNSQGNNSGNKGNNRGNRSGQGADAPGAGEAEPDQTPERAPAAMAPETGPATGPHPDSEPVAADDGVAAASAELGLTPAAVRAEVAELADLLGGSELLTKFEAETVKENYLAALRKLEYDRAAETVVDVSAVAAAVAKEYAQVRTAMLAIPTSLAPRLAQMTDVAAVQALLSEAVTEALERLAYDTKTP</sequence>
<feature type="region of interest" description="Disordered" evidence="1">
    <location>
        <begin position="1"/>
        <end position="25"/>
    </location>
</feature>
<name>A0A4V2SN76_RHOSA</name>
<proteinExistence type="predicted"/>
<feature type="non-terminal residue" evidence="2">
    <location>
        <position position="1"/>
    </location>
</feature>
<evidence type="ECO:0000313" key="3">
    <source>
        <dbReference type="Proteomes" id="UP000295399"/>
    </source>
</evidence>
<reference evidence="2 3" key="1">
    <citation type="submission" date="2019-03" db="EMBL/GenBank/DDBJ databases">
        <title>Genomic Encyclopedia of Type Strains, Phase IV (KMG-IV): sequencing the most valuable type-strain genomes for metagenomic binning, comparative biology and taxonomic classification.</title>
        <authorList>
            <person name="Goeker M."/>
        </authorList>
    </citation>
    <scope>NUCLEOTIDE SEQUENCE [LARGE SCALE GENOMIC DNA]</scope>
    <source>
        <strain evidence="2 3">DSM 2132</strain>
    </source>
</reference>
<dbReference type="EMBL" id="SLXO01000016">
    <property type="protein sequence ID" value="TCP30056.1"/>
    <property type="molecule type" value="Genomic_DNA"/>
</dbReference>
<gene>
    <name evidence="2" type="ORF">EV659_11621</name>
</gene>